<dbReference type="Gene3D" id="3.40.50.720">
    <property type="entry name" value="NAD(P)-binding Rossmann-like Domain"/>
    <property type="match status" value="1"/>
</dbReference>
<dbReference type="GO" id="GO:0005737">
    <property type="term" value="C:cytoplasm"/>
    <property type="evidence" value="ECO:0007669"/>
    <property type="project" value="TreeGrafter"/>
</dbReference>
<evidence type="ECO:0000256" key="4">
    <source>
        <dbReference type="ARBA" id="ARBA00019465"/>
    </source>
</evidence>
<evidence type="ECO:0000259" key="11">
    <source>
        <dbReference type="Pfam" id="PF02558"/>
    </source>
</evidence>
<evidence type="ECO:0000256" key="10">
    <source>
        <dbReference type="RuleBase" id="RU362068"/>
    </source>
</evidence>
<evidence type="ECO:0000256" key="8">
    <source>
        <dbReference type="ARBA" id="ARBA00032024"/>
    </source>
</evidence>
<dbReference type="SUPFAM" id="SSF51735">
    <property type="entry name" value="NAD(P)-binding Rossmann-fold domains"/>
    <property type="match status" value="1"/>
</dbReference>
<evidence type="ECO:0000259" key="12">
    <source>
        <dbReference type="Pfam" id="PF08546"/>
    </source>
</evidence>
<dbReference type="EC" id="1.1.1.169" evidence="3 10"/>
<dbReference type="Gene3D" id="1.10.1040.10">
    <property type="entry name" value="N-(1-d-carboxylethyl)-l-norvaline Dehydrogenase, domain 2"/>
    <property type="match status" value="1"/>
</dbReference>
<evidence type="ECO:0000313" key="13">
    <source>
        <dbReference type="EMBL" id="SFF23608.1"/>
    </source>
</evidence>
<evidence type="ECO:0000256" key="7">
    <source>
        <dbReference type="ARBA" id="ARBA00023002"/>
    </source>
</evidence>
<dbReference type="InterPro" id="IPR051402">
    <property type="entry name" value="KPR-Related"/>
</dbReference>
<dbReference type="RefSeq" id="WP_092941482.1">
    <property type="nucleotide sequence ID" value="NZ_FONX01000018.1"/>
</dbReference>
<dbReference type="InterPro" id="IPR003710">
    <property type="entry name" value="ApbA"/>
</dbReference>
<accession>A0A1I2H248</accession>
<protein>
    <recommendedName>
        <fullName evidence="4 10">2-dehydropantoate 2-reductase</fullName>
        <ecNumber evidence="3 10">1.1.1.169</ecNumber>
    </recommendedName>
    <alternativeName>
        <fullName evidence="8 10">Ketopantoate reductase</fullName>
    </alternativeName>
</protein>
<dbReference type="Pfam" id="PF02558">
    <property type="entry name" value="ApbA"/>
    <property type="match status" value="1"/>
</dbReference>
<dbReference type="InterPro" id="IPR013328">
    <property type="entry name" value="6PGD_dom2"/>
</dbReference>
<evidence type="ECO:0000256" key="5">
    <source>
        <dbReference type="ARBA" id="ARBA00022655"/>
    </source>
</evidence>
<dbReference type="InterPro" id="IPR013332">
    <property type="entry name" value="KPR_N"/>
</dbReference>
<dbReference type="AlphaFoldDB" id="A0A1I2H248"/>
<evidence type="ECO:0000313" key="14">
    <source>
        <dbReference type="Proteomes" id="UP000199119"/>
    </source>
</evidence>
<feature type="domain" description="Ketopantoate reductase N-terminal" evidence="11">
    <location>
        <begin position="20"/>
        <end position="166"/>
    </location>
</feature>
<organism evidence="13 14">
    <name type="scientific">Paracidovorax wautersii</name>
    <dbReference type="NCBI Taxonomy" id="1177982"/>
    <lineage>
        <taxon>Bacteria</taxon>
        <taxon>Pseudomonadati</taxon>
        <taxon>Pseudomonadota</taxon>
        <taxon>Betaproteobacteria</taxon>
        <taxon>Burkholderiales</taxon>
        <taxon>Comamonadaceae</taxon>
        <taxon>Paracidovorax</taxon>
    </lineage>
</organism>
<evidence type="ECO:0000256" key="2">
    <source>
        <dbReference type="ARBA" id="ARBA00007870"/>
    </source>
</evidence>
<dbReference type="OrthoDB" id="8555723at2"/>
<keyword evidence="5 10" id="KW-0566">Pantothenate biosynthesis</keyword>
<dbReference type="PANTHER" id="PTHR21708">
    <property type="entry name" value="PROBABLE 2-DEHYDROPANTOATE 2-REDUCTASE"/>
    <property type="match status" value="1"/>
</dbReference>
<keyword evidence="7 10" id="KW-0560">Oxidoreductase</keyword>
<dbReference type="EMBL" id="FONX01000018">
    <property type="protein sequence ID" value="SFF23608.1"/>
    <property type="molecule type" value="Genomic_DNA"/>
</dbReference>
<evidence type="ECO:0000256" key="3">
    <source>
        <dbReference type="ARBA" id="ARBA00013014"/>
    </source>
</evidence>
<feature type="domain" description="Ketopantoate reductase C-terminal" evidence="12">
    <location>
        <begin position="191"/>
        <end position="312"/>
    </location>
</feature>
<dbReference type="STRING" id="1177982.SAMN04489711_11874"/>
<dbReference type="Proteomes" id="UP000199119">
    <property type="component" value="Unassembled WGS sequence"/>
</dbReference>
<evidence type="ECO:0000256" key="6">
    <source>
        <dbReference type="ARBA" id="ARBA00022857"/>
    </source>
</evidence>
<dbReference type="SUPFAM" id="SSF48179">
    <property type="entry name" value="6-phosphogluconate dehydrogenase C-terminal domain-like"/>
    <property type="match status" value="1"/>
</dbReference>
<evidence type="ECO:0000256" key="9">
    <source>
        <dbReference type="ARBA" id="ARBA00048793"/>
    </source>
</evidence>
<dbReference type="GO" id="GO:0015940">
    <property type="term" value="P:pantothenate biosynthetic process"/>
    <property type="evidence" value="ECO:0007669"/>
    <property type="project" value="UniProtKB-UniPathway"/>
</dbReference>
<comment type="function">
    <text evidence="10">Catalyzes the NADPH-dependent reduction of ketopantoate into pantoic acid.</text>
</comment>
<dbReference type="InterPro" id="IPR036291">
    <property type="entry name" value="NAD(P)-bd_dom_sf"/>
</dbReference>
<keyword evidence="14" id="KW-1185">Reference proteome</keyword>
<dbReference type="InterPro" id="IPR013752">
    <property type="entry name" value="KPA_reductase"/>
</dbReference>
<comment type="pathway">
    <text evidence="1 10">Cofactor biosynthesis; (R)-pantothenate biosynthesis; (R)-pantoate from 3-methyl-2-oxobutanoate: step 2/2.</text>
</comment>
<dbReference type="UniPathway" id="UPA00028">
    <property type="reaction ID" value="UER00004"/>
</dbReference>
<dbReference type="InterPro" id="IPR008927">
    <property type="entry name" value="6-PGluconate_DH-like_C_sf"/>
</dbReference>
<dbReference type="GO" id="GO:0008677">
    <property type="term" value="F:2-dehydropantoate 2-reductase activity"/>
    <property type="evidence" value="ECO:0007669"/>
    <property type="project" value="UniProtKB-EC"/>
</dbReference>
<evidence type="ECO:0000256" key="1">
    <source>
        <dbReference type="ARBA" id="ARBA00004994"/>
    </source>
</evidence>
<comment type="similarity">
    <text evidence="2 10">Belongs to the ketopantoate reductase family.</text>
</comment>
<proteinExistence type="inferred from homology"/>
<dbReference type="NCBIfam" id="TIGR00745">
    <property type="entry name" value="apbA_panE"/>
    <property type="match status" value="1"/>
</dbReference>
<sequence length="317" mass="32667">MTTPQPTDATASIAAPLLRIAVMGAGAVGCYFGALLARAGHAVTLIGRQAHVEAIRAHGLRLQTAALDEYVPMAAGTTPDAVRGADVVLFCVKSTDTEDAARQIRPHLAPGALVLTLQNGVDNDERVRTVLGDAHPVAAAVVYVATEMAGPGHVRHHGRGELVIAPSPASATVAQQFSAAGIATEVSGNERGALWAKLVINCAYNALSALAQQPYGRLMQTTGVADVIEDVVAECLAVAEADGIRIPGDVRAAVRGIVATMPGQLSSTAQDLARGKPSEIDHLNGYVVQRGKALGVATPVNQALWVLVKVVEAGKQG</sequence>
<dbReference type="Pfam" id="PF08546">
    <property type="entry name" value="ApbA_C"/>
    <property type="match status" value="1"/>
</dbReference>
<dbReference type="PANTHER" id="PTHR21708:SF26">
    <property type="entry name" value="2-DEHYDROPANTOATE 2-REDUCTASE"/>
    <property type="match status" value="1"/>
</dbReference>
<gene>
    <name evidence="13" type="ORF">SAMN04489711_11874</name>
</gene>
<reference evidence="14" key="1">
    <citation type="submission" date="2016-10" db="EMBL/GenBank/DDBJ databases">
        <authorList>
            <person name="Varghese N."/>
            <person name="Submissions S."/>
        </authorList>
    </citation>
    <scope>NUCLEOTIDE SEQUENCE [LARGE SCALE GENOMIC DNA]</scope>
    <source>
        <strain evidence="14">DSM 27981</strain>
    </source>
</reference>
<keyword evidence="6 10" id="KW-0521">NADP</keyword>
<dbReference type="FunFam" id="1.10.1040.10:FF:000017">
    <property type="entry name" value="2-dehydropantoate 2-reductase"/>
    <property type="match status" value="1"/>
</dbReference>
<name>A0A1I2H248_9BURK</name>
<comment type="catalytic activity">
    <reaction evidence="9 10">
        <text>(R)-pantoate + NADP(+) = 2-dehydropantoate + NADPH + H(+)</text>
        <dbReference type="Rhea" id="RHEA:16233"/>
        <dbReference type="ChEBI" id="CHEBI:11561"/>
        <dbReference type="ChEBI" id="CHEBI:15378"/>
        <dbReference type="ChEBI" id="CHEBI:15980"/>
        <dbReference type="ChEBI" id="CHEBI:57783"/>
        <dbReference type="ChEBI" id="CHEBI:58349"/>
        <dbReference type="EC" id="1.1.1.169"/>
    </reaction>
</comment>